<gene>
    <name evidence="2" type="ORF">GCM10011390_19550</name>
</gene>
<dbReference type="Pfam" id="PF12802">
    <property type="entry name" value="MarR_2"/>
    <property type="match status" value="1"/>
</dbReference>
<organism evidence="2 3">
    <name type="scientific">Aureimonas endophytica</name>
    <dbReference type="NCBI Taxonomy" id="2027858"/>
    <lineage>
        <taxon>Bacteria</taxon>
        <taxon>Pseudomonadati</taxon>
        <taxon>Pseudomonadota</taxon>
        <taxon>Alphaproteobacteria</taxon>
        <taxon>Hyphomicrobiales</taxon>
        <taxon>Aurantimonadaceae</taxon>
        <taxon>Aureimonas</taxon>
    </lineage>
</organism>
<accession>A0A916ZJD7</accession>
<dbReference type="SUPFAM" id="SSF46785">
    <property type="entry name" value="Winged helix' DNA-binding domain"/>
    <property type="match status" value="1"/>
</dbReference>
<reference evidence="2" key="1">
    <citation type="journal article" date="2014" name="Int. J. Syst. Evol. Microbiol.">
        <title>Complete genome sequence of Corynebacterium casei LMG S-19264T (=DSM 44701T), isolated from a smear-ripened cheese.</title>
        <authorList>
            <consortium name="US DOE Joint Genome Institute (JGI-PGF)"/>
            <person name="Walter F."/>
            <person name="Albersmeier A."/>
            <person name="Kalinowski J."/>
            <person name="Ruckert C."/>
        </authorList>
    </citation>
    <scope>NUCLEOTIDE SEQUENCE</scope>
    <source>
        <strain evidence="2">CGMCC 1.15367</strain>
    </source>
</reference>
<dbReference type="RefSeq" id="WP_188908014.1">
    <property type="nucleotide sequence ID" value="NZ_BMIQ01000002.1"/>
</dbReference>
<dbReference type="InterPro" id="IPR039422">
    <property type="entry name" value="MarR/SlyA-like"/>
</dbReference>
<dbReference type="Proteomes" id="UP000644699">
    <property type="component" value="Unassembled WGS sequence"/>
</dbReference>
<protein>
    <recommendedName>
        <fullName evidence="1">HTH marR-type domain-containing protein</fullName>
    </recommendedName>
</protein>
<keyword evidence="3" id="KW-1185">Reference proteome</keyword>
<dbReference type="GO" id="GO:0006950">
    <property type="term" value="P:response to stress"/>
    <property type="evidence" value="ECO:0007669"/>
    <property type="project" value="TreeGrafter"/>
</dbReference>
<dbReference type="EMBL" id="BMIQ01000002">
    <property type="protein sequence ID" value="GGE00812.1"/>
    <property type="molecule type" value="Genomic_DNA"/>
</dbReference>
<dbReference type="GO" id="GO:0003700">
    <property type="term" value="F:DNA-binding transcription factor activity"/>
    <property type="evidence" value="ECO:0007669"/>
    <property type="project" value="InterPro"/>
</dbReference>
<dbReference type="AlphaFoldDB" id="A0A916ZJD7"/>
<feature type="domain" description="HTH marR-type" evidence="1">
    <location>
        <begin position="33"/>
        <end position="89"/>
    </location>
</feature>
<dbReference type="InterPro" id="IPR000835">
    <property type="entry name" value="HTH_MarR-typ"/>
</dbReference>
<evidence type="ECO:0000313" key="3">
    <source>
        <dbReference type="Proteomes" id="UP000644699"/>
    </source>
</evidence>
<dbReference type="PANTHER" id="PTHR33164">
    <property type="entry name" value="TRANSCRIPTIONAL REGULATOR, MARR FAMILY"/>
    <property type="match status" value="1"/>
</dbReference>
<name>A0A916ZJD7_9HYPH</name>
<dbReference type="Gene3D" id="1.10.10.10">
    <property type="entry name" value="Winged helix-like DNA-binding domain superfamily/Winged helix DNA-binding domain"/>
    <property type="match status" value="1"/>
</dbReference>
<dbReference type="PANTHER" id="PTHR33164:SF89">
    <property type="entry name" value="MARR FAMILY REGULATORY PROTEIN"/>
    <property type="match status" value="1"/>
</dbReference>
<sequence>MTREAISASALASLLEQVARRIHSQGYAADLFPAQWAAIRYLHAAPPQLRTAIDLARFQGLASGAVARTVRTLIGKGLIVKAGTIGRGRAEQLDLTDNGRTLLAGDPLRDIAEALESLSGPERESLATGLEIAIRATMAETQKE</sequence>
<comment type="caution">
    <text evidence="2">The sequence shown here is derived from an EMBL/GenBank/DDBJ whole genome shotgun (WGS) entry which is preliminary data.</text>
</comment>
<dbReference type="InterPro" id="IPR036390">
    <property type="entry name" value="WH_DNA-bd_sf"/>
</dbReference>
<evidence type="ECO:0000259" key="1">
    <source>
        <dbReference type="Pfam" id="PF12802"/>
    </source>
</evidence>
<proteinExistence type="predicted"/>
<reference evidence="2" key="2">
    <citation type="submission" date="2020-09" db="EMBL/GenBank/DDBJ databases">
        <authorList>
            <person name="Sun Q."/>
            <person name="Zhou Y."/>
        </authorList>
    </citation>
    <scope>NUCLEOTIDE SEQUENCE</scope>
    <source>
        <strain evidence="2">CGMCC 1.15367</strain>
    </source>
</reference>
<dbReference type="InterPro" id="IPR036388">
    <property type="entry name" value="WH-like_DNA-bd_sf"/>
</dbReference>
<evidence type="ECO:0000313" key="2">
    <source>
        <dbReference type="EMBL" id="GGE00812.1"/>
    </source>
</evidence>